<comment type="caution">
    <text evidence="9">The sequence shown here is derived from an EMBL/GenBank/DDBJ whole genome shotgun (WGS) entry which is preliminary data.</text>
</comment>
<dbReference type="Pfam" id="PF20684">
    <property type="entry name" value="Fung_rhodopsin"/>
    <property type="match status" value="1"/>
</dbReference>
<evidence type="ECO:0000256" key="1">
    <source>
        <dbReference type="ARBA" id="ARBA00004141"/>
    </source>
</evidence>
<feature type="region of interest" description="Disordered" evidence="6">
    <location>
        <begin position="314"/>
        <end position="339"/>
    </location>
</feature>
<feature type="transmembrane region" description="Helical" evidence="7">
    <location>
        <begin position="125"/>
        <end position="147"/>
    </location>
</feature>
<evidence type="ECO:0000259" key="8">
    <source>
        <dbReference type="Pfam" id="PF20684"/>
    </source>
</evidence>
<sequence>MSALVTPSTMDAGPYILGISWSLVAISAIFLVVRFYVKSTRHRGLWWDDHVLAASWIMMFVNVAILTYAVSLGFGQHITEISTNTATNVQFLVYLASVFSLLGAAWSKTSFALTLVRITEGSLRTAIWVVITCINMALVANAILPFLRCSPVERNWDLLIVEGACWDADILLGFSMFAAAFSGAMDVLLVLVPWVVIAKTQMNSKDRLGVAVCMSLGLLAGAAAFIRASKIPSLAEPDFTFEDGQLAIWTIAEITTTIIAASIPVLRVLYRDMRPSHNRRKSYVMSTFDGTFPSASLKHGLSRTATIITSANRKCRDGGKRSNSKRGNKPKDFCPEAAEYGSDSEGKIVQVQTITVDYDVQTLRASRMGTGPKPGQTAGFDVDAVPPPAKLPEP</sequence>
<evidence type="ECO:0000256" key="3">
    <source>
        <dbReference type="ARBA" id="ARBA00022989"/>
    </source>
</evidence>
<keyword evidence="4 7" id="KW-0472">Membrane</keyword>
<organism evidence="9 10">
    <name type="scientific">Apiospora marii</name>
    <dbReference type="NCBI Taxonomy" id="335849"/>
    <lineage>
        <taxon>Eukaryota</taxon>
        <taxon>Fungi</taxon>
        <taxon>Dikarya</taxon>
        <taxon>Ascomycota</taxon>
        <taxon>Pezizomycotina</taxon>
        <taxon>Sordariomycetes</taxon>
        <taxon>Xylariomycetidae</taxon>
        <taxon>Amphisphaeriales</taxon>
        <taxon>Apiosporaceae</taxon>
        <taxon>Apiospora</taxon>
    </lineage>
</organism>
<dbReference type="PANTHER" id="PTHR33048">
    <property type="entry name" value="PTH11-LIKE INTEGRAL MEMBRANE PROTEIN (AFU_ORTHOLOGUE AFUA_5G11245)"/>
    <property type="match status" value="1"/>
</dbReference>
<evidence type="ECO:0000313" key="9">
    <source>
        <dbReference type="EMBL" id="KAK7994475.1"/>
    </source>
</evidence>
<feature type="transmembrane region" description="Helical" evidence="7">
    <location>
        <begin position="208"/>
        <end position="226"/>
    </location>
</feature>
<feature type="transmembrane region" description="Helical" evidence="7">
    <location>
        <begin position="246"/>
        <end position="270"/>
    </location>
</feature>
<feature type="compositionally biased region" description="Pro residues" evidence="6">
    <location>
        <begin position="385"/>
        <end position="394"/>
    </location>
</feature>
<feature type="transmembrane region" description="Helical" evidence="7">
    <location>
        <begin position="91"/>
        <end position="113"/>
    </location>
</feature>
<name>A0ABR1R0J0_9PEZI</name>
<accession>A0ABR1R0J0</accession>
<evidence type="ECO:0000256" key="7">
    <source>
        <dbReference type="SAM" id="Phobius"/>
    </source>
</evidence>
<gene>
    <name evidence="9" type="ORF">PG991_016063</name>
</gene>
<proteinExistence type="inferred from homology"/>
<evidence type="ECO:0000256" key="4">
    <source>
        <dbReference type="ARBA" id="ARBA00023136"/>
    </source>
</evidence>
<dbReference type="EMBL" id="JAQQWI010000024">
    <property type="protein sequence ID" value="KAK7994475.1"/>
    <property type="molecule type" value="Genomic_DNA"/>
</dbReference>
<feature type="region of interest" description="Disordered" evidence="6">
    <location>
        <begin position="366"/>
        <end position="394"/>
    </location>
</feature>
<feature type="domain" description="Rhodopsin" evidence="8">
    <location>
        <begin position="33"/>
        <end position="271"/>
    </location>
</feature>
<comment type="similarity">
    <text evidence="5">Belongs to the SAT4 family.</text>
</comment>
<dbReference type="PANTHER" id="PTHR33048:SF42">
    <property type="entry name" value="INTEGRAL MEMBRANE PROTEIN"/>
    <property type="match status" value="1"/>
</dbReference>
<evidence type="ECO:0000256" key="6">
    <source>
        <dbReference type="SAM" id="MobiDB-lite"/>
    </source>
</evidence>
<dbReference type="InterPro" id="IPR049326">
    <property type="entry name" value="Rhodopsin_dom_fungi"/>
</dbReference>
<feature type="transmembrane region" description="Helical" evidence="7">
    <location>
        <begin position="170"/>
        <end position="196"/>
    </location>
</feature>
<evidence type="ECO:0000256" key="5">
    <source>
        <dbReference type="ARBA" id="ARBA00038359"/>
    </source>
</evidence>
<keyword evidence="3 7" id="KW-1133">Transmembrane helix</keyword>
<keyword evidence="10" id="KW-1185">Reference proteome</keyword>
<comment type="subcellular location">
    <subcellularLocation>
        <location evidence="1">Membrane</location>
        <topology evidence="1">Multi-pass membrane protein</topology>
    </subcellularLocation>
</comment>
<keyword evidence="2 7" id="KW-0812">Transmembrane</keyword>
<evidence type="ECO:0000256" key="2">
    <source>
        <dbReference type="ARBA" id="ARBA00022692"/>
    </source>
</evidence>
<protein>
    <recommendedName>
        <fullName evidence="8">Rhodopsin domain-containing protein</fullName>
    </recommendedName>
</protein>
<feature type="transmembrane region" description="Helical" evidence="7">
    <location>
        <begin position="49"/>
        <end position="71"/>
    </location>
</feature>
<reference evidence="9 10" key="1">
    <citation type="submission" date="2023-01" db="EMBL/GenBank/DDBJ databases">
        <title>Analysis of 21 Apiospora genomes using comparative genomics revels a genus with tremendous synthesis potential of carbohydrate active enzymes and secondary metabolites.</title>
        <authorList>
            <person name="Sorensen T."/>
        </authorList>
    </citation>
    <scope>NUCLEOTIDE SEQUENCE [LARGE SCALE GENOMIC DNA]</scope>
    <source>
        <strain evidence="9 10">CBS 20057</strain>
    </source>
</reference>
<evidence type="ECO:0000313" key="10">
    <source>
        <dbReference type="Proteomes" id="UP001396898"/>
    </source>
</evidence>
<dbReference type="Proteomes" id="UP001396898">
    <property type="component" value="Unassembled WGS sequence"/>
</dbReference>
<feature type="transmembrane region" description="Helical" evidence="7">
    <location>
        <begin position="12"/>
        <end position="37"/>
    </location>
</feature>
<dbReference type="InterPro" id="IPR052337">
    <property type="entry name" value="SAT4-like"/>
</dbReference>